<name>A0A971M1G8_9BACT</name>
<dbReference type="PANTHER" id="PTHR43030:SF1">
    <property type="entry name" value="PHOSPHOENOLPYRUVATE SYNTHASE"/>
    <property type="match status" value="1"/>
</dbReference>
<dbReference type="EC" id="2.7.9.2" evidence="5"/>
<protein>
    <recommendedName>
        <fullName evidence="6">Phosphoenolpyruvate synthase</fullName>
        <ecNumber evidence="5">2.7.9.2</ecNumber>
    </recommendedName>
    <alternativeName>
        <fullName evidence="13">Pyruvate, water dikinase</fullName>
    </alternativeName>
</protein>
<comment type="function">
    <text evidence="2">Catalyzes the phosphorylation of pyruvate to phosphoenolpyruvate.</text>
</comment>
<evidence type="ECO:0000256" key="5">
    <source>
        <dbReference type="ARBA" id="ARBA00011996"/>
    </source>
</evidence>
<evidence type="ECO:0000256" key="9">
    <source>
        <dbReference type="ARBA" id="ARBA00022741"/>
    </source>
</evidence>
<comment type="similarity">
    <text evidence="4">Belongs to the PEP-utilizing enzyme family.</text>
</comment>
<dbReference type="AlphaFoldDB" id="A0A971M1G8"/>
<evidence type="ECO:0000256" key="2">
    <source>
        <dbReference type="ARBA" id="ARBA00002988"/>
    </source>
</evidence>
<sequence length="342" mass="38119">MEKALYWFNELGEQFNDVVGKKCANLGEMTKLNMRVPHGFAISVRGFEEFMERTGLAHEVRSYLGGMKDSLWQVEVCRNASREIQEMIESTAMPEDLKEGICSYYRDLSEKSGRKNVPAAVRSSGIVSMPGQMDTYLNVIGGESIVEHVKKVWSSVYSTRAITFRLKQGVQMEYAPIGVAVMMLVDAKAAGVILTVLPQTGDTTKAVIEGNWGLGESVVSGEITPDCFTVDKDKLDIIDQKVARKVGMVKQHGSGTVYEPVPEGLVDAPCLQREEIKEITKVALSVEKHFGVPQDMEWVVDANLPFPENIFWVQARPAKFSVPQKTNEIDYIVDLMARLFVN</sequence>
<dbReference type="EMBL" id="JAAYEE010000028">
    <property type="protein sequence ID" value="NLW34168.1"/>
    <property type="molecule type" value="Genomic_DNA"/>
</dbReference>
<dbReference type="Pfam" id="PF01326">
    <property type="entry name" value="PPDK_N"/>
    <property type="match status" value="1"/>
</dbReference>
<keyword evidence="7" id="KW-0808">Transferase</keyword>
<dbReference type="GO" id="GO:0046872">
    <property type="term" value="F:metal ion binding"/>
    <property type="evidence" value="ECO:0007669"/>
    <property type="project" value="UniProtKB-KW"/>
</dbReference>
<dbReference type="SUPFAM" id="SSF56059">
    <property type="entry name" value="Glutathione synthetase ATP-binding domain-like"/>
    <property type="match status" value="1"/>
</dbReference>
<evidence type="ECO:0000256" key="1">
    <source>
        <dbReference type="ARBA" id="ARBA00001946"/>
    </source>
</evidence>
<evidence type="ECO:0000256" key="13">
    <source>
        <dbReference type="ARBA" id="ARBA00033470"/>
    </source>
</evidence>
<gene>
    <name evidence="16" type="ORF">GXY80_01615</name>
</gene>
<evidence type="ECO:0000256" key="6">
    <source>
        <dbReference type="ARBA" id="ARBA00021623"/>
    </source>
</evidence>
<reference evidence="16" key="1">
    <citation type="journal article" date="2020" name="Biotechnol. Biofuels">
        <title>New insights from the biogas microbiome by comprehensive genome-resolved metagenomics of nearly 1600 species originating from multiple anaerobic digesters.</title>
        <authorList>
            <person name="Campanaro S."/>
            <person name="Treu L."/>
            <person name="Rodriguez-R L.M."/>
            <person name="Kovalovszki A."/>
            <person name="Ziels R.M."/>
            <person name="Maus I."/>
            <person name="Zhu X."/>
            <person name="Kougias P.G."/>
            <person name="Basile A."/>
            <person name="Luo G."/>
            <person name="Schluter A."/>
            <person name="Konstantinidis K.T."/>
            <person name="Angelidaki I."/>
        </authorList>
    </citation>
    <scope>NUCLEOTIDE SEQUENCE</scope>
    <source>
        <strain evidence="16">AS06rmzACSIP_7</strain>
    </source>
</reference>
<dbReference type="InterPro" id="IPR002192">
    <property type="entry name" value="PPDK_AMP/ATP-bd"/>
</dbReference>
<evidence type="ECO:0000256" key="14">
    <source>
        <dbReference type="ARBA" id="ARBA00047700"/>
    </source>
</evidence>
<comment type="caution">
    <text evidence="16">The sequence shown here is derived from an EMBL/GenBank/DDBJ whole genome shotgun (WGS) entry which is preliminary data.</text>
</comment>
<dbReference type="GO" id="GO:0005524">
    <property type="term" value="F:ATP binding"/>
    <property type="evidence" value="ECO:0007669"/>
    <property type="project" value="UniProtKB-KW"/>
</dbReference>
<dbReference type="GO" id="GO:0008986">
    <property type="term" value="F:pyruvate, water dikinase activity"/>
    <property type="evidence" value="ECO:0007669"/>
    <property type="project" value="UniProtKB-EC"/>
</dbReference>
<keyword evidence="10" id="KW-0418">Kinase</keyword>
<evidence type="ECO:0000313" key="17">
    <source>
        <dbReference type="Proteomes" id="UP000777265"/>
    </source>
</evidence>
<keyword evidence="9" id="KW-0547">Nucleotide-binding</keyword>
<evidence type="ECO:0000256" key="12">
    <source>
        <dbReference type="ARBA" id="ARBA00022842"/>
    </source>
</evidence>
<proteinExistence type="inferred from homology"/>
<feature type="domain" description="Pyruvate phosphate dikinase AMP/ATP-binding" evidence="15">
    <location>
        <begin position="17"/>
        <end position="326"/>
    </location>
</feature>
<evidence type="ECO:0000256" key="10">
    <source>
        <dbReference type="ARBA" id="ARBA00022777"/>
    </source>
</evidence>
<keyword evidence="12" id="KW-0460">Magnesium</keyword>
<organism evidence="16 17">
    <name type="scientific">Syntrophorhabdus aromaticivorans</name>
    <dbReference type="NCBI Taxonomy" id="328301"/>
    <lineage>
        <taxon>Bacteria</taxon>
        <taxon>Pseudomonadati</taxon>
        <taxon>Thermodesulfobacteriota</taxon>
        <taxon>Syntrophorhabdia</taxon>
        <taxon>Syntrophorhabdales</taxon>
        <taxon>Syntrophorhabdaceae</taxon>
        <taxon>Syntrophorhabdus</taxon>
    </lineage>
</organism>
<evidence type="ECO:0000256" key="11">
    <source>
        <dbReference type="ARBA" id="ARBA00022840"/>
    </source>
</evidence>
<keyword evidence="11" id="KW-0067">ATP-binding</keyword>
<dbReference type="Gene3D" id="3.30.470.20">
    <property type="entry name" value="ATP-grasp fold, B domain"/>
    <property type="match status" value="1"/>
</dbReference>
<dbReference type="InterPro" id="IPR013815">
    <property type="entry name" value="ATP_grasp_subdomain_1"/>
</dbReference>
<evidence type="ECO:0000256" key="8">
    <source>
        <dbReference type="ARBA" id="ARBA00022723"/>
    </source>
</evidence>
<evidence type="ECO:0000256" key="4">
    <source>
        <dbReference type="ARBA" id="ARBA00007837"/>
    </source>
</evidence>
<evidence type="ECO:0000313" key="16">
    <source>
        <dbReference type="EMBL" id="NLW34168.1"/>
    </source>
</evidence>
<comment type="cofactor">
    <cofactor evidence="1">
        <name>Mg(2+)</name>
        <dbReference type="ChEBI" id="CHEBI:18420"/>
    </cofactor>
</comment>
<comment type="catalytic activity">
    <reaction evidence="14">
        <text>pyruvate + ATP + H2O = phosphoenolpyruvate + AMP + phosphate + 2 H(+)</text>
        <dbReference type="Rhea" id="RHEA:11364"/>
        <dbReference type="ChEBI" id="CHEBI:15361"/>
        <dbReference type="ChEBI" id="CHEBI:15377"/>
        <dbReference type="ChEBI" id="CHEBI:15378"/>
        <dbReference type="ChEBI" id="CHEBI:30616"/>
        <dbReference type="ChEBI" id="CHEBI:43474"/>
        <dbReference type="ChEBI" id="CHEBI:58702"/>
        <dbReference type="ChEBI" id="CHEBI:456215"/>
        <dbReference type="EC" id="2.7.9.2"/>
    </reaction>
</comment>
<comment type="pathway">
    <text evidence="3">Carbohydrate biosynthesis; gluconeogenesis.</text>
</comment>
<dbReference type="Gene3D" id="3.30.1490.20">
    <property type="entry name" value="ATP-grasp fold, A domain"/>
    <property type="match status" value="1"/>
</dbReference>
<dbReference type="InterPro" id="IPR006319">
    <property type="entry name" value="PEP_synth"/>
</dbReference>
<evidence type="ECO:0000256" key="7">
    <source>
        <dbReference type="ARBA" id="ARBA00022679"/>
    </source>
</evidence>
<evidence type="ECO:0000259" key="15">
    <source>
        <dbReference type="Pfam" id="PF01326"/>
    </source>
</evidence>
<dbReference type="Proteomes" id="UP000777265">
    <property type="component" value="Unassembled WGS sequence"/>
</dbReference>
<dbReference type="PANTHER" id="PTHR43030">
    <property type="entry name" value="PHOSPHOENOLPYRUVATE SYNTHASE"/>
    <property type="match status" value="1"/>
</dbReference>
<keyword evidence="8" id="KW-0479">Metal-binding</keyword>
<accession>A0A971M1G8</accession>
<evidence type="ECO:0000256" key="3">
    <source>
        <dbReference type="ARBA" id="ARBA00004742"/>
    </source>
</evidence>
<reference evidence="16" key="2">
    <citation type="submission" date="2020-01" db="EMBL/GenBank/DDBJ databases">
        <authorList>
            <person name="Campanaro S."/>
        </authorList>
    </citation>
    <scope>NUCLEOTIDE SEQUENCE</scope>
    <source>
        <strain evidence="16">AS06rmzACSIP_7</strain>
    </source>
</reference>